<comment type="caution">
    <text evidence="9">The sequence shown here is derived from an EMBL/GenBank/DDBJ whole genome shotgun (WGS) entry which is preliminary data.</text>
</comment>
<dbReference type="RefSeq" id="WP_166376135.1">
    <property type="nucleotide sequence ID" value="NZ_RDBF01000263.1"/>
</dbReference>
<feature type="region of interest" description="Disordered" evidence="6">
    <location>
        <begin position="71"/>
        <end position="102"/>
    </location>
</feature>
<dbReference type="GO" id="GO:0017004">
    <property type="term" value="P:cytochrome complex assembly"/>
    <property type="evidence" value="ECO:0007669"/>
    <property type="project" value="UniProtKB-KW"/>
</dbReference>
<evidence type="ECO:0000313" key="9">
    <source>
        <dbReference type="EMBL" id="RLV51359.1"/>
    </source>
</evidence>
<evidence type="ECO:0000256" key="1">
    <source>
        <dbReference type="ARBA" id="ARBA00004141"/>
    </source>
</evidence>
<feature type="domain" description="ResB-like" evidence="8">
    <location>
        <begin position="1"/>
        <end position="102"/>
    </location>
</feature>
<dbReference type="AlphaFoldDB" id="A0A3L8P930"/>
<dbReference type="InterPro" id="IPR007816">
    <property type="entry name" value="ResB-like_domain"/>
</dbReference>
<evidence type="ECO:0000256" key="7">
    <source>
        <dbReference type="SAM" id="Phobius"/>
    </source>
</evidence>
<evidence type="ECO:0000256" key="6">
    <source>
        <dbReference type="SAM" id="MobiDB-lite"/>
    </source>
</evidence>
<evidence type="ECO:0000256" key="3">
    <source>
        <dbReference type="ARBA" id="ARBA00022748"/>
    </source>
</evidence>
<comment type="subcellular location">
    <subcellularLocation>
        <location evidence="1">Membrane</location>
        <topology evidence="1">Multi-pass membrane protein</topology>
    </subcellularLocation>
</comment>
<evidence type="ECO:0000256" key="5">
    <source>
        <dbReference type="ARBA" id="ARBA00023136"/>
    </source>
</evidence>
<feature type="non-terminal residue" evidence="9">
    <location>
        <position position="102"/>
    </location>
</feature>
<name>A0A3L8P930_9ACTN</name>
<organism evidence="9 10">
    <name type="scientific">Aeromicrobium phragmitis</name>
    <dbReference type="NCBI Taxonomy" id="2478914"/>
    <lineage>
        <taxon>Bacteria</taxon>
        <taxon>Bacillati</taxon>
        <taxon>Actinomycetota</taxon>
        <taxon>Actinomycetes</taxon>
        <taxon>Propionibacteriales</taxon>
        <taxon>Nocardioidaceae</taxon>
        <taxon>Aeromicrobium</taxon>
    </lineage>
</organism>
<dbReference type="Proteomes" id="UP000282515">
    <property type="component" value="Unassembled WGS sequence"/>
</dbReference>
<proteinExistence type="predicted"/>
<dbReference type="GO" id="GO:0016020">
    <property type="term" value="C:membrane"/>
    <property type="evidence" value="ECO:0007669"/>
    <property type="project" value="UniProtKB-SubCell"/>
</dbReference>
<evidence type="ECO:0000256" key="4">
    <source>
        <dbReference type="ARBA" id="ARBA00022989"/>
    </source>
</evidence>
<sequence>NLVFHVSIVVVLVGVAVGSLWGYRGAVIVTEGEGFSNTLSQYNEFSSGPLFDAEDLPPFSFRVDRMIAEFQPEGPQRGAPKLFQADVTYTERPGEDPEQYEI</sequence>
<keyword evidence="2 7" id="KW-0812">Transmembrane</keyword>
<gene>
    <name evidence="9" type="ORF">D9V41_17260</name>
</gene>
<evidence type="ECO:0000259" key="8">
    <source>
        <dbReference type="Pfam" id="PF05140"/>
    </source>
</evidence>
<evidence type="ECO:0000313" key="10">
    <source>
        <dbReference type="Proteomes" id="UP000282515"/>
    </source>
</evidence>
<keyword evidence="4 7" id="KW-1133">Transmembrane helix</keyword>
<feature type="non-terminal residue" evidence="9">
    <location>
        <position position="1"/>
    </location>
</feature>
<keyword evidence="5 7" id="KW-0472">Membrane</keyword>
<evidence type="ECO:0000256" key="2">
    <source>
        <dbReference type="ARBA" id="ARBA00022692"/>
    </source>
</evidence>
<keyword evidence="3" id="KW-0201">Cytochrome c-type biogenesis</keyword>
<feature type="transmembrane region" description="Helical" evidence="7">
    <location>
        <begin position="6"/>
        <end position="23"/>
    </location>
</feature>
<keyword evidence="10" id="KW-1185">Reference proteome</keyword>
<protein>
    <submittedName>
        <fullName evidence="9">Cytochrome c biogenesis protein ResB</fullName>
    </submittedName>
</protein>
<reference evidence="9 10" key="1">
    <citation type="submission" date="2018-10" db="EMBL/GenBank/DDBJ databases">
        <title>Aeromicrobium sp. 9W16Y-2 whole genome shotgun sequence.</title>
        <authorList>
            <person name="Li F."/>
        </authorList>
    </citation>
    <scope>NUCLEOTIDE SEQUENCE [LARGE SCALE GENOMIC DNA]</scope>
    <source>
        <strain evidence="9 10">9W16Y-2</strain>
    </source>
</reference>
<dbReference type="EMBL" id="RDBF01000263">
    <property type="protein sequence ID" value="RLV51359.1"/>
    <property type="molecule type" value="Genomic_DNA"/>
</dbReference>
<accession>A0A3L8P930</accession>
<dbReference type="Pfam" id="PF05140">
    <property type="entry name" value="ResB"/>
    <property type="match status" value="1"/>
</dbReference>